<dbReference type="GO" id="GO:0005634">
    <property type="term" value="C:nucleus"/>
    <property type="evidence" value="ECO:0007669"/>
    <property type="project" value="UniProtKB-SubCell"/>
</dbReference>
<comment type="caution">
    <text evidence="10">The sequence shown here is derived from an EMBL/GenBank/DDBJ whole genome shotgun (WGS) entry which is preliminary data.</text>
</comment>
<keyword evidence="11" id="KW-1185">Reference proteome</keyword>
<reference evidence="10" key="2">
    <citation type="journal article" date="2023" name="IMA Fungus">
        <title>Comparative genomic study of the Penicillium genus elucidates a diverse pangenome and 15 lateral gene transfer events.</title>
        <authorList>
            <person name="Petersen C."/>
            <person name="Sorensen T."/>
            <person name="Nielsen M.R."/>
            <person name="Sondergaard T.E."/>
            <person name="Sorensen J.L."/>
            <person name="Fitzpatrick D.A."/>
            <person name="Frisvad J.C."/>
            <person name="Nielsen K.L."/>
        </authorList>
    </citation>
    <scope>NUCLEOTIDE SEQUENCE</scope>
    <source>
        <strain evidence="10">IBT 29864</strain>
    </source>
</reference>
<evidence type="ECO:0000259" key="9">
    <source>
        <dbReference type="PROSITE" id="PS50166"/>
    </source>
</evidence>
<dbReference type="InterPro" id="IPR040122">
    <property type="entry name" value="Importin_beta"/>
</dbReference>
<evidence type="ECO:0000256" key="6">
    <source>
        <dbReference type="ARBA" id="ARBA00022927"/>
    </source>
</evidence>
<dbReference type="InterPro" id="IPR016024">
    <property type="entry name" value="ARM-type_fold"/>
</dbReference>
<dbReference type="InterPro" id="IPR021133">
    <property type="entry name" value="HEAT_type_2"/>
</dbReference>
<dbReference type="InterPro" id="IPR057672">
    <property type="entry name" value="TPR_IPO4/5"/>
</dbReference>
<dbReference type="GO" id="GO:0005737">
    <property type="term" value="C:cytoplasm"/>
    <property type="evidence" value="ECO:0007669"/>
    <property type="project" value="UniProtKB-SubCell"/>
</dbReference>
<evidence type="ECO:0000256" key="3">
    <source>
        <dbReference type="ARBA" id="ARBA00022448"/>
    </source>
</evidence>
<protein>
    <recommendedName>
        <fullName evidence="9">Importin N-terminal domain-containing protein</fullName>
    </recommendedName>
</protein>
<dbReference type="InterPro" id="IPR011989">
    <property type="entry name" value="ARM-like"/>
</dbReference>
<dbReference type="Proteomes" id="UP001147782">
    <property type="component" value="Unassembled WGS sequence"/>
</dbReference>
<keyword evidence="5" id="KW-0677">Repeat</keyword>
<proteinExistence type="predicted"/>
<gene>
    <name evidence="10" type="ORF">N7496_009203</name>
</gene>
<dbReference type="SMART" id="SM01349">
    <property type="entry name" value="TOG"/>
    <property type="match status" value="1"/>
</dbReference>
<dbReference type="GO" id="GO:0031267">
    <property type="term" value="F:small GTPase binding"/>
    <property type="evidence" value="ECO:0007669"/>
    <property type="project" value="InterPro"/>
</dbReference>
<evidence type="ECO:0000313" key="10">
    <source>
        <dbReference type="EMBL" id="KAJ5363490.1"/>
    </source>
</evidence>
<dbReference type="PROSITE" id="PS50077">
    <property type="entry name" value="HEAT_REPEAT"/>
    <property type="match status" value="2"/>
</dbReference>
<dbReference type="Pfam" id="PF03810">
    <property type="entry name" value="IBN_N"/>
    <property type="match status" value="1"/>
</dbReference>
<dbReference type="PANTHER" id="PTHR10527">
    <property type="entry name" value="IMPORTIN BETA"/>
    <property type="match status" value="1"/>
</dbReference>
<evidence type="ECO:0000256" key="5">
    <source>
        <dbReference type="ARBA" id="ARBA00022737"/>
    </source>
</evidence>
<dbReference type="PROSITE" id="PS50166">
    <property type="entry name" value="IMPORTIN_B_NT"/>
    <property type="match status" value="1"/>
</dbReference>
<dbReference type="InterPro" id="IPR001494">
    <property type="entry name" value="Importin-beta_N"/>
</dbReference>
<dbReference type="SUPFAM" id="SSF48371">
    <property type="entry name" value="ARM repeat"/>
    <property type="match status" value="2"/>
</dbReference>
<evidence type="ECO:0000256" key="4">
    <source>
        <dbReference type="ARBA" id="ARBA00022490"/>
    </source>
</evidence>
<evidence type="ECO:0000256" key="7">
    <source>
        <dbReference type="ARBA" id="ARBA00023242"/>
    </source>
</evidence>
<dbReference type="Gene3D" id="1.25.10.10">
    <property type="entry name" value="Leucine-rich Repeat Variant"/>
    <property type="match status" value="1"/>
</dbReference>
<dbReference type="EMBL" id="JAPZBS010000008">
    <property type="protein sequence ID" value="KAJ5363490.1"/>
    <property type="molecule type" value="Genomic_DNA"/>
</dbReference>
<organism evidence="10 11">
    <name type="scientific">Penicillium cataractarum</name>
    <dbReference type="NCBI Taxonomy" id="2100454"/>
    <lineage>
        <taxon>Eukaryota</taxon>
        <taxon>Fungi</taxon>
        <taxon>Dikarya</taxon>
        <taxon>Ascomycota</taxon>
        <taxon>Pezizomycotina</taxon>
        <taxon>Eurotiomycetes</taxon>
        <taxon>Eurotiomycetidae</taxon>
        <taxon>Eurotiales</taxon>
        <taxon>Aspergillaceae</taxon>
        <taxon>Penicillium</taxon>
    </lineage>
</organism>
<feature type="domain" description="Importin N-terminal" evidence="9">
    <location>
        <begin position="24"/>
        <end position="91"/>
    </location>
</feature>
<evidence type="ECO:0000256" key="8">
    <source>
        <dbReference type="PROSITE-ProRule" id="PRU00103"/>
    </source>
</evidence>
<dbReference type="OrthoDB" id="7862313at2759"/>
<feature type="repeat" description="HEAT" evidence="8">
    <location>
        <begin position="480"/>
        <end position="516"/>
    </location>
</feature>
<dbReference type="GO" id="GO:0006606">
    <property type="term" value="P:protein import into nucleus"/>
    <property type="evidence" value="ECO:0007669"/>
    <property type="project" value="InterPro"/>
</dbReference>
<dbReference type="GeneID" id="81441296"/>
<dbReference type="RefSeq" id="XP_056551117.1">
    <property type="nucleotide sequence ID" value="XM_056702117.1"/>
</dbReference>
<keyword evidence="4" id="KW-0963">Cytoplasm</keyword>
<dbReference type="AlphaFoldDB" id="A0A9W9V1X3"/>
<feature type="repeat" description="HEAT" evidence="8">
    <location>
        <begin position="386"/>
        <end position="424"/>
    </location>
</feature>
<dbReference type="Pfam" id="PF25780">
    <property type="entry name" value="TPR_IPO5"/>
    <property type="match status" value="2"/>
</dbReference>
<dbReference type="Pfam" id="PF13513">
    <property type="entry name" value="HEAT_EZ"/>
    <property type="match status" value="1"/>
</dbReference>
<evidence type="ECO:0000256" key="2">
    <source>
        <dbReference type="ARBA" id="ARBA00004496"/>
    </source>
</evidence>
<accession>A0A9W9V1X3</accession>
<dbReference type="InterPro" id="IPR034085">
    <property type="entry name" value="TOG"/>
</dbReference>
<name>A0A9W9V1X3_9EURO</name>
<keyword evidence="7" id="KW-0539">Nucleus</keyword>
<evidence type="ECO:0000256" key="1">
    <source>
        <dbReference type="ARBA" id="ARBA00004123"/>
    </source>
</evidence>
<reference evidence="10" key="1">
    <citation type="submission" date="2022-11" db="EMBL/GenBank/DDBJ databases">
        <authorList>
            <person name="Petersen C."/>
        </authorList>
    </citation>
    <scope>NUCLEOTIDE SEQUENCE</scope>
    <source>
        <strain evidence="10">IBT 29864</strain>
    </source>
</reference>
<comment type="subcellular location">
    <subcellularLocation>
        <location evidence="2">Cytoplasm</location>
    </subcellularLocation>
    <subcellularLocation>
        <location evidence="1">Nucleus</location>
    </subcellularLocation>
</comment>
<evidence type="ECO:0000313" key="11">
    <source>
        <dbReference type="Proteomes" id="UP001147782"/>
    </source>
</evidence>
<sequence>MDQQRFLQQLQIVLDPSQGNVKEATGILQKEFYNQPQSLVLLIQIATGHEDPNLRQLSAVEARSLVQKHWLKVAADQKPQVREQLLRSTMGESSDLVRHSIARVISAVAKIDLDDGEWADLPNILLQAADGGNKDERAVAIYILFTILETLGEGFEEKFQDLFTLFNKTIRDPESAEVRINTLLALSKLAYHLDSEENVAPVKAFQEMVPAMVAVLKDAIDQSEEDRIMQGFEVFQTLLSLDPALLTVHLKDLVIFMNEIAANTQADEDVRTQAISFLMQCVQYRKLKIQGMRLGEQLTRTALQIVTELDDSPADDDDITPPRSALGLLDILSQSLPPSQVVVPLLQTLGQYFNNSDPNYRRAGIMALGMCVEGAPDFISTQMKEIFPMVLQLLADPEPKVRQASLHAVARLADDLAEDLSAEHERLMPLLFKNLASAMQEYKGEEDGPTMDIMKAGISAIDAVVDGLDEKDVAPYQAELVPILHELFKHPDFKIKGLAAGALGSLASSAGDSFLSFFDESMHLLQEFAAVKDSEEELDLRASVTDAMGEMAAAAGPERYQPYVEPLMRATEEALHLGHSRLKESTYIFWGAMAKVYSEQFSPFLDGVIKGLFECIEQDETDLEFDLGEAAKDLIGQEVIVAGRKVKVANPDEDDELDGDIEDVDIDEDDEDAWDDITATTPLSLEKEIAVEVIGDLVTHTRSSFLPYFEKTIETVMPLAEHPYEGVRKSTISTLHRSYAMLFAIAEESGQMPKWQPGLPLQVQPAKEVKKFGEILMTATIKMWAEEDDRATVADINRNMAENLRFCGPALIADETVLHNVIQMITDIITKQHPCQMEFGPEEETLEAGEETSEFDWVVVDTALDVVSGMAAALGQSFAELWKVFEKTILRYASSTESLERATAVGVLAECINGMGAAVTPFTSVFLKLLLHRLGDEDPQTRSNAAYAVGRLVERSNSDAEIVKEFPTILSHLESCLQMNVSRLQDNATGCVSRMILRHRDHIPTKDVLPVLVNILPLKNDFEENDPLYRMICQMYKWEDATIRELTPRLLPVFQAVLTGDEDQLDDERRAELIELVKWLNQMQAGAAPWVEQL</sequence>
<keyword evidence="6" id="KW-0653">Protein transport</keyword>
<keyword evidence="3" id="KW-0813">Transport</keyword>
<dbReference type="SMART" id="SM00913">
    <property type="entry name" value="IBN_N"/>
    <property type="match status" value="1"/>
</dbReference>